<evidence type="ECO:0000313" key="3">
    <source>
        <dbReference type="Proteomes" id="UP000784294"/>
    </source>
</evidence>
<organism evidence="2 3">
    <name type="scientific">Protopolystoma xenopodis</name>
    <dbReference type="NCBI Taxonomy" id="117903"/>
    <lineage>
        <taxon>Eukaryota</taxon>
        <taxon>Metazoa</taxon>
        <taxon>Spiralia</taxon>
        <taxon>Lophotrochozoa</taxon>
        <taxon>Platyhelminthes</taxon>
        <taxon>Monogenea</taxon>
        <taxon>Polyopisthocotylea</taxon>
        <taxon>Polystomatidea</taxon>
        <taxon>Polystomatidae</taxon>
        <taxon>Protopolystoma</taxon>
    </lineage>
</organism>
<sequence>MIRPSRTPVDFTHAKPQAIVCFHKKDVYAKYRAQLRRRIELGDLRLRVDIERHCLRYHRAARLAGEDMDGETGRRQFVPTWDSDNPVLVDEPWRRPGRREAETKTRLSMALVSPLKEDGSFGSVMASSQARQESVETTGPRGMRVGGKL</sequence>
<gene>
    <name evidence="2" type="ORF">PXEA_LOCUS22378</name>
</gene>
<protein>
    <submittedName>
        <fullName evidence="2">Uncharacterized protein</fullName>
    </submittedName>
</protein>
<name>A0A448X611_9PLAT</name>
<dbReference type="Proteomes" id="UP000784294">
    <property type="component" value="Unassembled WGS sequence"/>
</dbReference>
<dbReference type="EMBL" id="CAAALY010098857">
    <property type="protein sequence ID" value="VEL28938.1"/>
    <property type="molecule type" value="Genomic_DNA"/>
</dbReference>
<keyword evidence="3" id="KW-1185">Reference proteome</keyword>
<feature type="compositionally biased region" description="Polar residues" evidence="1">
    <location>
        <begin position="125"/>
        <end position="137"/>
    </location>
</feature>
<evidence type="ECO:0000313" key="2">
    <source>
        <dbReference type="EMBL" id="VEL28938.1"/>
    </source>
</evidence>
<feature type="region of interest" description="Disordered" evidence="1">
    <location>
        <begin position="123"/>
        <end position="149"/>
    </location>
</feature>
<dbReference type="AlphaFoldDB" id="A0A448X611"/>
<comment type="caution">
    <text evidence="2">The sequence shown here is derived from an EMBL/GenBank/DDBJ whole genome shotgun (WGS) entry which is preliminary data.</text>
</comment>
<proteinExistence type="predicted"/>
<evidence type="ECO:0000256" key="1">
    <source>
        <dbReference type="SAM" id="MobiDB-lite"/>
    </source>
</evidence>
<accession>A0A448X611</accession>
<reference evidence="2" key="1">
    <citation type="submission" date="2018-11" db="EMBL/GenBank/DDBJ databases">
        <authorList>
            <consortium name="Pathogen Informatics"/>
        </authorList>
    </citation>
    <scope>NUCLEOTIDE SEQUENCE</scope>
</reference>